<keyword evidence="1" id="KW-0472">Membrane</keyword>
<feature type="transmembrane region" description="Helical" evidence="1">
    <location>
        <begin position="20"/>
        <end position="41"/>
    </location>
</feature>
<sequence>MTPPLPRASQQTGSMLIEVLIALLIFSVGILGIVGLQASAVKAMSDAKYRSEAALLANELIGKMWVSDRTQATLQTAFASPNGTAYLAWLGSASAKGTVLQTLPGAGVQANPPTVTITPVVSTSLPSSLVTITIFWQAPNETSSHNYVVVAQIGG</sequence>
<keyword evidence="1" id="KW-1133">Transmembrane helix</keyword>
<name>A0ABW0Q9D8_9BURK</name>
<reference evidence="3" key="1">
    <citation type="journal article" date="2019" name="Int. J. Syst. Evol. Microbiol.">
        <title>The Global Catalogue of Microorganisms (GCM) 10K type strain sequencing project: providing services to taxonomists for standard genome sequencing and annotation.</title>
        <authorList>
            <consortium name="The Broad Institute Genomics Platform"/>
            <consortium name="The Broad Institute Genome Sequencing Center for Infectious Disease"/>
            <person name="Wu L."/>
            <person name="Ma J."/>
        </authorList>
    </citation>
    <scope>NUCLEOTIDE SEQUENCE [LARGE SCALE GENOMIC DNA]</scope>
    <source>
        <strain evidence="3">CGMCC 4.7277</strain>
    </source>
</reference>
<evidence type="ECO:0000313" key="3">
    <source>
        <dbReference type="Proteomes" id="UP001596084"/>
    </source>
</evidence>
<gene>
    <name evidence="2" type="primary">pilV</name>
    <name evidence="2" type="ORF">ACFPP7_11195</name>
</gene>
<evidence type="ECO:0000256" key="1">
    <source>
        <dbReference type="SAM" id="Phobius"/>
    </source>
</evidence>
<keyword evidence="1" id="KW-0812">Transmembrane</keyword>
<proteinExistence type="predicted"/>
<organism evidence="2 3">
    <name type="scientific">Polaromonas jejuensis</name>
    <dbReference type="NCBI Taxonomy" id="457502"/>
    <lineage>
        <taxon>Bacteria</taxon>
        <taxon>Pseudomonadati</taxon>
        <taxon>Pseudomonadota</taxon>
        <taxon>Betaproteobacteria</taxon>
        <taxon>Burkholderiales</taxon>
        <taxon>Comamonadaceae</taxon>
        <taxon>Polaromonas</taxon>
    </lineage>
</organism>
<dbReference type="NCBIfam" id="TIGR02523">
    <property type="entry name" value="type_IV_pilV"/>
    <property type="match status" value="1"/>
</dbReference>
<dbReference type="EMBL" id="JBHSMX010000016">
    <property type="protein sequence ID" value="MFC5521481.1"/>
    <property type="molecule type" value="Genomic_DNA"/>
</dbReference>
<protein>
    <submittedName>
        <fullName evidence="2">Type IV pilus modification protein PilV</fullName>
    </submittedName>
</protein>
<keyword evidence="3" id="KW-1185">Reference proteome</keyword>
<dbReference type="InterPro" id="IPR013362">
    <property type="entry name" value="Pilus_4_PilV"/>
</dbReference>
<comment type="caution">
    <text evidence="2">The sequence shown here is derived from an EMBL/GenBank/DDBJ whole genome shotgun (WGS) entry which is preliminary data.</text>
</comment>
<evidence type="ECO:0000313" key="2">
    <source>
        <dbReference type="EMBL" id="MFC5521481.1"/>
    </source>
</evidence>
<accession>A0ABW0Q9D8</accession>
<dbReference type="Proteomes" id="UP001596084">
    <property type="component" value="Unassembled WGS sequence"/>
</dbReference>
<dbReference type="RefSeq" id="WP_169804388.1">
    <property type="nucleotide sequence ID" value="NZ_JBHSMX010000016.1"/>
</dbReference>